<accession>A0AA35VK55</accession>
<evidence type="ECO:0000313" key="3">
    <source>
        <dbReference type="Proteomes" id="UP001177003"/>
    </source>
</evidence>
<evidence type="ECO:0000256" key="1">
    <source>
        <dbReference type="SAM" id="MobiDB-lite"/>
    </source>
</evidence>
<sequence>MQNPFLNLITSPPPPPFAPPTSQMTTSPITSIIPITIIPPLPSTSFIKTSLPQVLISLSSPIFMDSTIPKTSTVSTPPEVPRIKSVLEEICTSGIPRNTSDVGPNATIGVTSKQPSSSVPLEHNDANILFGDDPESIVNFVFHPLSVNLTSDDDVAAMKKALKVGLPVQTEDFLNIQFKGFRVNDQVLHPRNCENGCRDCFHSEEEANSESIRTTERHPTFEDMDHSKEELEHCLEKEGDVIHNNMFILRDNQ</sequence>
<reference evidence="2" key="1">
    <citation type="submission" date="2023-04" db="EMBL/GenBank/DDBJ databases">
        <authorList>
            <person name="Vijverberg K."/>
            <person name="Xiong W."/>
            <person name="Schranz E."/>
        </authorList>
    </citation>
    <scope>NUCLEOTIDE SEQUENCE</scope>
</reference>
<keyword evidence="3" id="KW-1185">Reference proteome</keyword>
<organism evidence="2 3">
    <name type="scientific">Lactuca saligna</name>
    <name type="common">Willowleaf lettuce</name>
    <dbReference type="NCBI Taxonomy" id="75948"/>
    <lineage>
        <taxon>Eukaryota</taxon>
        <taxon>Viridiplantae</taxon>
        <taxon>Streptophyta</taxon>
        <taxon>Embryophyta</taxon>
        <taxon>Tracheophyta</taxon>
        <taxon>Spermatophyta</taxon>
        <taxon>Magnoliopsida</taxon>
        <taxon>eudicotyledons</taxon>
        <taxon>Gunneridae</taxon>
        <taxon>Pentapetalae</taxon>
        <taxon>asterids</taxon>
        <taxon>campanulids</taxon>
        <taxon>Asterales</taxon>
        <taxon>Asteraceae</taxon>
        <taxon>Cichorioideae</taxon>
        <taxon>Cichorieae</taxon>
        <taxon>Lactucinae</taxon>
        <taxon>Lactuca</taxon>
    </lineage>
</organism>
<dbReference type="EMBL" id="OX465078">
    <property type="protein sequence ID" value="CAI9270398.1"/>
    <property type="molecule type" value="Genomic_DNA"/>
</dbReference>
<dbReference type="Proteomes" id="UP001177003">
    <property type="component" value="Chromosome 2"/>
</dbReference>
<proteinExistence type="predicted"/>
<feature type="compositionally biased region" description="Polar residues" evidence="1">
    <location>
        <begin position="1"/>
        <end position="10"/>
    </location>
</feature>
<dbReference type="AlphaFoldDB" id="A0AA35VK55"/>
<feature type="region of interest" description="Disordered" evidence="1">
    <location>
        <begin position="1"/>
        <end position="24"/>
    </location>
</feature>
<gene>
    <name evidence="2" type="ORF">LSALG_LOCUS10713</name>
</gene>
<evidence type="ECO:0000313" key="2">
    <source>
        <dbReference type="EMBL" id="CAI9270398.1"/>
    </source>
</evidence>
<name>A0AA35VK55_LACSI</name>
<protein>
    <submittedName>
        <fullName evidence="2">Uncharacterized protein</fullName>
    </submittedName>
</protein>